<gene>
    <name evidence="9" type="ORF">LQ50_20050</name>
</gene>
<name>A0A0B0IEV8_9BACI</name>
<dbReference type="GO" id="GO:0016887">
    <property type="term" value="F:ATP hydrolysis activity"/>
    <property type="evidence" value="ECO:0007669"/>
    <property type="project" value="InterPro"/>
</dbReference>
<dbReference type="GO" id="GO:0005886">
    <property type="term" value="C:plasma membrane"/>
    <property type="evidence" value="ECO:0007669"/>
    <property type="project" value="UniProtKB-SubCell"/>
</dbReference>
<keyword evidence="3" id="KW-0813">Transport</keyword>
<accession>A0A0B0IEV8</accession>
<dbReference type="PROSITE" id="PS00211">
    <property type="entry name" value="ABC_TRANSPORTER_1"/>
    <property type="match status" value="1"/>
</dbReference>
<dbReference type="Gene3D" id="3.40.50.300">
    <property type="entry name" value="P-loop containing nucleotide triphosphate hydrolases"/>
    <property type="match status" value="1"/>
</dbReference>
<evidence type="ECO:0000256" key="6">
    <source>
        <dbReference type="ARBA" id="ARBA00022840"/>
    </source>
</evidence>
<dbReference type="eggNOG" id="COG0444">
    <property type="taxonomic scope" value="Bacteria"/>
</dbReference>
<evidence type="ECO:0000313" key="10">
    <source>
        <dbReference type="Proteomes" id="UP000030832"/>
    </source>
</evidence>
<dbReference type="STRING" id="333138.LQ50_20050"/>
<dbReference type="SMART" id="SM00382">
    <property type="entry name" value="AAA"/>
    <property type="match status" value="1"/>
</dbReference>
<evidence type="ECO:0000313" key="9">
    <source>
        <dbReference type="EMBL" id="KHF38614.1"/>
    </source>
</evidence>
<dbReference type="InterPro" id="IPR027417">
    <property type="entry name" value="P-loop_NTPase"/>
</dbReference>
<comment type="similarity">
    <text evidence="2">Belongs to the ABC transporter superfamily.</text>
</comment>
<sequence>MSKEPVLSVNNLNIYIPNPRLETTIQVVHQANFSLSPGKVFGLVGGSGSGKTLTCHSILNLLQDGIDATGSIQLKGKEILNLSNKKARKIRGSEIAVITQNPMSSFNPVITIGEHMIETVRTHKKVTRKEAKEMAMYYLEKMDFSSPLHVLKQFPYQLSGGMLQRVLIAIALLLRPDVIIADEPTTALDKVTQNQILEQLEKIKRERNTSILLVSHDLDVISKLADEVAVMYEGRIVERGQLLKVFHQPSHVYTKALINASMRLKRGIK</sequence>
<evidence type="ECO:0000256" key="3">
    <source>
        <dbReference type="ARBA" id="ARBA00022448"/>
    </source>
</evidence>
<evidence type="ECO:0000256" key="5">
    <source>
        <dbReference type="ARBA" id="ARBA00022741"/>
    </source>
</evidence>
<dbReference type="SUPFAM" id="SSF52540">
    <property type="entry name" value="P-loop containing nucleoside triphosphate hydrolases"/>
    <property type="match status" value="1"/>
</dbReference>
<evidence type="ECO:0000256" key="1">
    <source>
        <dbReference type="ARBA" id="ARBA00004202"/>
    </source>
</evidence>
<dbReference type="PANTHER" id="PTHR43297:SF2">
    <property type="entry name" value="DIPEPTIDE TRANSPORT ATP-BINDING PROTEIN DPPD"/>
    <property type="match status" value="1"/>
</dbReference>
<reference evidence="9 10" key="1">
    <citation type="submission" date="2014-09" db="EMBL/GenBank/DDBJ databases">
        <title>Genome sequencing and annotation of Bacillus Okhensis strain Kh10-101T.</title>
        <authorList>
            <person name="Prakash J.S."/>
        </authorList>
    </citation>
    <scope>NUCLEOTIDE SEQUENCE [LARGE SCALE GENOMIC DNA]</scope>
    <source>
        <strain evidence="10">Kh10-101T</strain>
    </source>
</reference>
<keyword evidence="5" id="KW-0547">Nucleotide-binding</keyword>
<keyword evidence="7" id="KW-0472">Membrane</keyword>
<keyword evidence="10" id="KW-1185">Reference proteome</keyword>
<dbReference type="EMBL" id="JRJU01000034">
    <property type="protein sequence ID" value="KHF38614.1"/>
    <property type="molecule type" value="Genomic_DNA"/>
</dbReference>
<dbReference type="CDD" id="cd03257">
    <property type="entry name" value="ABC_NikE_OppD_transporters"/>
    <property type="match status" value="1"/>
</dbReference>
<comment type="caution">
    <text evidence="9">The sequence shown here is derived from an EMBL/GenBank/DDBJ whole genome shotgun (WGS) entry which is preliminary data.</text>
</comment>
<dbReference type="InterPro" id="IPR017871">
    <property type="entry name" value="ABC_transporter-like_CS"/>
</dbReference>
<dbReference type="InterPro" id="IPR050388">
    <property type="entry name" value="ABC_Ni/Peptide_Import"/>
</dbReference>
<dbReference type="PROSITE" id="PS50893">
    <property type="entry name" value="ABC_TRANSPORTER_2"/>
    <property type="match status" value="1"/>
</dbReference>
<evidence type="ECO:0000256" key="4">
    <source>
        <dbReference type="ARBA" id="ARBA00022475"/>
    </source>
</evidence>
<proteinExistence type="inferred from homology"/>
<organism evidence="9 10">
    <name type="scientific">Halalkalibacter okhensis</name>
    <dbReference type="NCBI Taxonomy" id="333138"/>
    <lineage>
        <taxon>Bacteria</taxon>
        <taxon>Bacillati</taxon>
        <taxon>Bacillota</taxon>
        <taxon>Bacilli</taxon>
        <taxon>Bacillales</taxon>
        <taxon>Bacillaceae</taxon>
        <taxon>Halalkalibacter</taxon>
    </lineage>
</organism>
<dbReference type="InterPro" id="IPR003593">
    <property type="entry name" value="AAA+_ATPase"/>
</dbReference>
<dbReference type="Proteomes" id="UP000030832">
    <property type="component" value="Unassembled WGS sequence"/>
</dbReference>
<keyword evidence="6" id="KW-0067">ATP-binding</keyword>
<keyword evidence="4" id="KW-1003">Cell membrane</keyword>
<dbReference type="AlphaFoldDB" id="A0A0B0IEV8"/>
<dbReference type="InterPro" id="IPR003439">
    <property type="entry name" value="ABC_transporter-like_ATP-bd"/>
</dbReference>
<protein>
    <recommendedName>
        <fullName evidence="8">ABC transporter domain-containing protein</fullName>
    </recommendedName>
</protein>
<dbReference type="RefSeq" id="WP_034632230.1">
    <property type="nucleotide sequence ID" value="NZ_JRJU01000034.1"/>
</dbReference>
<dbReference type="GO" id="GO:0005524">
    <property type="term" value="F:ATP binding"/>
    <property type="evidence" value="ECO:0007669"/>
    <property type="project" value="UniProtKB-KW"/>
</dbReference>
<evidence type="ECO:0000259" key="8">
    <source>
        <dbReference type="PROSITE" id="PS50893"/>
    </source>
</evidence>
<evidence type="ECO:0000256" key="7">
    <source>
        <dbReference type="ARBA" id="ARBA00023136"/>
    </source>
</evidence>
<feature type="domain" description="ABC transporter" evidence="8">
    <location>
        <begin position="7"/>
        <end position="258"/>
    </location>
</feature>
<comment type="subcellular location">
    <subcellularLocation>
        <location evidence="1">Cell membrane</location>
        <topology evidence="1">Peripheral membrane protein</topology>
    </subcellularLocation>
</comment>
<evidence type="ECO:0000256" key="2">
    <source>
        <dbReference type="ARBA" id="ARBA00005417"/>
    </source>
</evidence>
<dbReference type="OrthoDB" id="9802264at2"/>
<dbReference type="PANTHER" id="PTHR43297">
    <property type="entry name" value="OLIGOPEPTIDE TRANSPORT ATP-BINDING PROTEIN APPD"/>
    <property type="match status" value="1"/>
</dbReference>
<dbReference type="Pfam" id="PF00005">
    <property type="entry name" value="ABC_tran"/>
    <property type="match status" value="1"/>
</dbReference>